<proteinExistence type="predicted"/>
<keyword evidence="1" id="KW-0812">Transmembrane</keyword>
<dbReference type="PROSITE" id="PS00409">
    <property type="entry name" value="PROKAR_NTER_METHYL"/>
    <property type="match status" value="1"/>
</dbReference>
<protein>
    <submittedName>
        <fullName evidence="2">Prepilin-type N-terminal cleavage/methylation domain-containing protein</fullName>
    </submittedName>
</protein>
<dbReference type="NCBIfam" id="TIGR02532">
    <property type="entry name" value="IV_pilin_GFxxxE"/>
    <property type="match status" value="1"/>
</dbReference>
<organism evidence="2 3">
    <name type="scientific">Enterovibrio gelatinilyticus</name>
    <dbReference type="NCBI Taxonomy" id="2899819"/>
    <lineage>
        <taxon>Bacteria</taxon>
        <taxon>Pseudomonadati</taxon>
        <taxon>Pseudomonadota</taxon>
        <taxon>Gammaproteobacteria</taxon>
        <taxon>Vibrionales</taxon>
        <taxon>Vibrionaceae</taxon>
        <taxon>Enterovibrio</taxon>
    </lineage>
</organism>
<feature type="transmembrane region" description="Helical" evidence="1">
    <location>
        <begin position="6"/>
        <end position="27"/>
    </location>
</feature>
<evidence type="ECO:0000313" key="3">
    <source>
        <dbReference type="Proteomes" id="UP001149400"/>
    </source>
</evidence>
<dbReference type="Pfam" id="PF07963">
    <property type="entry name" value="N_methyl"/>
    <property type="match status" value="1"/>
</dbReference>
<keyword evidence="3" id="KW-1185">Reference proteome</keyword>
<dbReference type="EMBL" id="JAJUBC010000038">
    <property type="protein sequence ID" value="MDD1795942.1"/>
    <property type="molecule type" value="Genomic_DNA"/>
</dbReference>
<evidence type="ECO:0000313" key="2">
    <source>
        <dbReference type="EMBL" id="MDD1795942.1"/>
    </source>
</evidence>
<evidence type="ECO:0000256" key="1">
    <source>
        <dbReference type="SAM" id="Phobius"/>
    </source>
</evidence>
<sequence length="144" mass="15456">MISNKGFSLVEILIAILVVALSGVGTLKLYSYMEVEKANAAMFVEAKLIAESQLALLQTVNTTGSICTGKTFANIQDCVNEQDEGSPFTVTVTSIKSLTHESAAGIVETYGNVYKVTVTWADRNNEGKTLAIPVSVSKYTNLLE</sequence>
<name>A0ABT5R8U4_9GAMM</name>
<dbReference type="InterPro" id="IPR012902">
    <property type="entry name" value="N_methyl_site"/>
</dbReference>
<comment type="caution">
    <text evidence="2">The sequence shown here is derived from an EMBL/GenBank/DDBJ whole genome shotgun (WGS) entry which is preliminary data.</text>
</comment>
<dbReference type="RefSeq" id="WP_274166707.1">
    <property type="nucleotide sequence ID" value="NZ_JAJUBC010000038.1"/>
</dbReference>
<keyword evidence="1" id="KW-1133">Transmembrane helix</keyword>
<accession>A0ABT5R8U4</accession>
<keyword evidence="1" id="KW-0472">Membrane</keyword>
<reference evidence="2" key="1">
    <citation type="submission" date="2021-12" db="EMBL/GenBank/DDBJ databases">
        <title>Enterovibrio ZSDZ35 sp. nov. and Enterovibrio ZSDZ42 sp. nov., isolated from coastal seawater in Qingdao.</title>
        <authorList>
            <person name="Zhang P."/>
        </authorList>
    </citation>
    <scope>NUCLEOTIDE SEQUENCE</scope>
    <source>
        <strain evidence="2">ZSDZ42</strain>
    </source>
</reference>
<dbReference type="Proteomes" id="UP001149400">
    <property type="component" value="Unassembled WGS sequence"/>
</dbReference>
<gene>
    <name evidence="2" type="ORF">LRP50_22745</name>
</gene>